<sequence length="256" mass="27656">MPIPPDLDNMTVTYDGLTIEWLGYATVRLEAADGTVVYLDPGRYGVLTGEWEPDTPGVAHPPSRDYRPEDGDVVCVTHAHHYDPDGIDRVASEDATVVAFEGMDLQGSRRDLPRLANLDYELRAVDDESDLVVAGVAIWTLPAYNEPNGPHTRPDGSPYHPEGRGCGYLLAIDGTRVCWPGDTDVLDGHAALAVDVFLPPIGGAFTMDRTEAAALANELKPELVVPIHYNTFEALETDAEAFAAAVDDEIAVTLDS</sequence>
<dbReference type="EMBL" id="CP064791">
    <property type="protein sequence ID" value="QSG13749.1"/>
    <property type="molecule type" value="Genomic_DNA"/>
</dbReference>
<accession>A0A897NSH4</accession>
<protein>
    <submittedName>
        <fullName evidence="1">Zn-dependent hydrolase of the beta-lactamase fold</fullName>
    </submittedName>
</protein>
<dbReference type="GO" id="GO:0016787">
    <property type="term" value="F:hydrolase activity"/>
    <property type="evidence" value="ECO:0007669"/>
    <property type="project" value="UniProtKB-KW"/>
</dbReference>
<keyword evidence="1" id="KW-0378">Hydrolase</keyword>
<gene>
    <name evidence="1" type="ORF">HSEST_0196</name>
</gene>
<evidence type="ECO:0000313" key="1">
    <source>
        <dbReference type="EMBL" id="QSG13749.1"/>
    </source>
</evidence>
<organism evidence="1 2">
    <name type="scientific">Halapricum desulfuricans</name>
    <dbReference type="NCBI Taxonomy" id="2841257"/>
    <lineage>
        <taxon>Archaea</taxon>
        <taxon>Methanobacteriati</taxon>
        <taxon>Methanobacteriota</taxon>
        <taxon>Stenosarchaea group</taxon>
        <taxon>Halobacteria</taxon>
        <taxon>Halobacteriales</taxon>
        <taxon>Haloarculaceae</taxon>
        <taxon>Halapricum</taxon>
    </lineage>
</organism>
<reference evidence="1 2" key="1">
    <citation type="submission" date="2020-11" db="EMBL/GenBank/DDBJ databases">
        <title>Carbohydrate-dependent, anaerobic sulfur respiration: A novel catabolism in halophilic archaea.</title>
        <authorList>
            <person name="Sorokin D.Y."/>
            <person name="Messina E."/>
            <person name="Smedile F."/>
            <person name="La Cono V."/>
            <person name="Hallsworth J.E."/>
            <person name="Yakimov M.M."/>
        </authorList>
    </citation>
    <scope>NUCLEOTIDE SEQUENCE [LARGE SCALE GENOMIC DNA]</scope>
    <source>
        <strain evidence="1 2">HSR-Est</strain>
    </source>
</reference>
<keyword evidence="2" id="KW-1185">Reference proteome</keyword>
<name>A0A897NSH4_9EURY</name>
<dbReference type="Gene3D" id="3.60.15.10">
    <property type="entry name" value="Ribonuclease Z/Hydroxyacylglutathione hydrolase-like"/>
    <property type="match status" value="1"/>
</dbReference>
<dbReference type="AlphaFoldDB" id="A0A897NSH4"/>
<dbReference type="InterPro" id="IPR050114">
    <property type="entry name" value="UPF0173_UPF0282_UlaG_hydrolase"/>
</dbReference>
<proteinExistence type="predicted"/>
<dbReference type="Pfam" id="PF13483">
    <property type="entry name" value="Lactamase_B_3"/>
    <property type="match status" value="1"/>
</dbReference>
<dbReference type="PANTHER" id="PTHR43546">
    <property type="entry name" value="UPF0173 METAL-DEPENDENT HYDROLASE MJ1163-RELATED"/>
    <property type="match status" value="1"/>
</dbReference>
<dbReference type="InterPro" id="IPR036866">
    <property type="entry name" value="RibonucZ/Hydroxyglut_hydro"/>
</dbReference>
<dbReference type="Proteomes" id="UP000663292">
    <property type="component" value="Chromosome"/>
</dbReference>
<dbReference type="SUPFAM" id="SSF56281">
    <property type="entry name" value="Metallo-hydrolase/oxidoreductase"/>
    <property type="match status" value="1"/>
</dbReference>
<evidence type="ECO:0000313" key="2">
    <source>
        <dbReference type="Proteomes" id="UP000663292"/>
    </source>
</evidence>
<dbReference type="PANTHER" id="PTHR43546:SF8">
    <property type="entry name" value="METALLO-BETA-LACTAMASE DOMAIN-CONTAINING PROTEIN"/>
    <property type="match status" value="1"/>
</dbReference>